<organism evidence="2 3">
    <name type="scientific">Oryzomonas japonica</name>
    <dbReference type="NCBI Taxonomy" id="2603858"/>
    <lineage>
        <taxon>Bacteria</taxon>
        <taxon>Pseudomonadati</taxon>
        <taxon>Thermodesulfobacteriota</taxon>
        <taxon>Desulfuromonadia</taxon>
        <taxon>Geobacterales</taxon>
        <taxon>Geobacteraceae</taxon>
        <taxon>Oryzomonas</taxon>
    </lineage>
</organism>
<dbReference type="RefSeq" id="WP_151127247.1">
    <property type="nucleotide sequence ID" value="NZ_VZQZ01000002.1"/>
</dbReference>
<dbReference type="InterPro" id="IPR028098">
    <property type="entry name" value="Glyco_trans_4-like_N"/>
</dbReference>
<dbReference type="Proteomes" id="UP000420562">
    <property type="component" value="Unassembled WGS sequence"/>
</dbReference>
<sequence>MTKKIHIAYLIDTIDSDKGGTEKQLLSIIERLDRNMFEVTLVCLYESPWMIRNSLPCKVVTLGYRGFLKPGFPLVLLDYQRLLREMDIDIVQTFFEDSIFVGWLGKLLSKQQHSLIVSRRDLGLGSDEPSYHWLYKKIKPFVLRSADGIAANAFAIKEHIVRYENIPLENITVIGNGLDFPMLPPDCPVLFEEYRADLWIGIVANLKPVKRIDILLHALAELKTSAPRKIIRLVILGDDRLRVELQRLADTLDVGDRVHFMGAVANVSDYLHHIDVGVLCSDKEGLSNAILEYMACGLPVVATAVGGNSELVDDTNGACIPPGNAVALANAILSLADSQELRKKLGGNSKRKIIEKFTWGTIMPQWEGYYRSFCDRWDAIRRNHAG</sequence>
<dbReference type="AlphaFoldDB" id="A0A7J4ZTE6"/>
<dbReference type="Pfam" id="PF13439">
    <property type="entry name" value="Glyco_transf_4"/>
    <property type="match status" value="1"/>
</dbReference>
<dbReference type="Gene3D" id="3.40.50.2000">
    <property type="entry name" value="Glycogen Phosphorylase B"/>
    <property type="match status" value="2"/>
</dbReference>
<dbReference type="SUPFAM" id="SSF53756">
    <property type="entry name" value="UDP-Glycosyltransferase/glycogen phosphorylase"/>
    <property type="match status" value="1"/>
</dbReference>
<reference evidence="2 3" key="1">
    <citation type="submission" date="2019-09" db="EMBL/GenBank/DDBJ databases">
        <title>Geobacter sp. Red96, a novel strain isolated from paddy soil.</title>
        <authorList>
            <person name="Xu Z."/>
            <person name="Masuda Y."/>
            <person name="Itoh H."/>
            <person name="Senoo K."/>
        </authorList>
    </citation>
    <scope>NUCLEOTIDE SEQUENCE [LARGE SCALE GENOMIC DNA]</scope>
    <source>
        <strain evidence="2 3">Red96</strain>
    </source>
</reference>
<keyword evidence="3" id="KW-1185">Reference proteome</keyword>
<dbReference type="EMBL" id="VZQZ01000002">
    <property type="protein sequence ID" value="KAB0666487.1"/>
    <property type="molecule type" value="Genomic_DNA"/>
</dbReference>
<dbReference type="Pfam" id="PF13692">
    <property type="entry name" value="Glyco_trans_1_4"/>
    <property type="match status" value="1"/>
</dbReference>
<accession>A0A7J4ZTE6</accession>
<evidence type="ECO:0000259" key="1">
    <source>
        <dbReference type="Pfam" id="PF13439"/>
    </source>
</evidence>
<keyword evidence="2" id="KW-0808">Transferase</keyword>
<evidence type="ECO:0000313" key="3">
    <source>
        <dbReference type="Proteomes" id="UP000420562"/>
    </source>
</evidence>
<comment type="caution">
    <text evidence="2">The sequence shown here is derived from an EMBL/GenBank/DDBJ whole genome shotgun (WGS) entry which is preliminary data.</text>
</comment>
<protein>
    <submittedName>
        <fullName evidence="2">Glycosyltransferase</fullName>
    </submittedName>
</protein>
<proteinExistence type="predicted"/>
<gene>
    <name evidence="2" type="ORF">F6V25_03440</name>
</gene>
<name>A0A7J4ZTE6_9BACT</name>
<feature type="domain" description="Glycosyltransferase subfamily 4-like N-terminal" evidence="1">
    <location>
        <begin position="19"/>
        <end position="179"/>
    </location>
</feature>
<dbReference type="PANTHER" id="PTHR12526">
    <property type="entry name" value="GLYCOSYLTRANSFERASE"/>
    <property type="match status" value="1"/>
</dbReference>
<evidence type="ECO:0000313" key="2">
    <source>
        <dbReference type="EMBL" id="KAB0666487.1"/>
    </source>
</evidence>
<dbReference type="GO" id="GO:0016757">
    <property type="term" value="F:glycosyltransferase activity"/>
    <property type="evidence" value="ECO:0007669"/>
    <property type="project" value="UniProtKB-ARBA"/>
</dbReference>